<evidence type="ECO:0000256" key="3">
    <source>
        <dbReference type="ARBA" id="ARBA00008663"/>
    </source>
</evidence>
<organism evidence="15 16">
    <name type="scientific">Calothrix parietina FACHB-288</name>
    <dbReference type="NCBI Taxonomy" id="2692896"/>
    <lineage>
        <taxon>Bacteria</taxon>
        <taxon>Bacillati</taxon>
        <taxon>Cyanobacteriota</taxon>
        <taxon>Cyanophyceae</taxon>
        <taxon>Nostocales</taxon>
        <taxon>Calotrichaceae</taxon>
        <taxon>Calothrix</taxon>
    </lineage>
</organism>
<name>A0ABR8AAZ5_9CYAN</name>
<evidence type="ECO:0000256" key="5">
    <source>
        <dbReference type="ARBA" id="ARBA00022679"/>
    </source>
</evidence>
<comment type="pathway">
    <text evidence="2 13">Carbohydrate degradation; glycolysis; pyruvate from D-glyceraldehyde 3-phosphate: step 5/5.</text>
</comment>
<keyword evidence="12" id="KW-0670">Pyruvate</keyword>
<dbReference type="InterPro" id="IPR040442">
    <property type="entry name" value="Pyrv_kinase-like_dom_sf"/>
</dbReference>
<comment type="catalytic activity">
    <reaction evidence="13">
        <text>pyruvate + ATP = phosphoenolpyruvate + ADP + H(+)</text>
        <dbReference type="Rhea" id="RHEA:18157"/>
        <dbReference type="ChEBI" id="CHEBI:15361"/>
        <dbReference type="ChEBI" id="CHEBI:15378"/>
        <dbReference type="ChEBI" id="CHEBI:30616"/>
        <dbReference type="ChEBI" id="CHEBI:58702"/>
        <dbReference type="ChEBI" id="CHEBI:456216"/>
        <dbReference type="EC" id="2.7.1.40"/>
    </reaction>
</comment>
<comment type="similarity">
    <text evidence="3 13">Belongs to the pyruvate kinase family.</text>
</comment>
<accession>A0ABR8AAZ5</accession>
<evidence type="ECO:0000256" key="12">
    <source>
        <dbReference type="ARBA" id="ARBA00023317"/>
    </source>
</evidence>
<dbReference type="InterPro" id="IPR015806">
    <property type="entry name" value="Pyrv_Knase_insert_dom_sf"/>
</dbReference>
<dbReference type="InterPro" id="IPR001697">
    <property type="entry name" value="Pyr_Knase"/>
</dbReference>
<dbReference type="PANTHER" id="PTHR11817">
    <property type="entry name" value="PYRUVATE KINASE"/>
    <property type="match status" value="1"/>
</dbReference>
<keyword evidence="16" id="KW-1185">Reference proteome</keyword>
<evidence type="ECO:0000313" key="15">
    <source>
        <dbReference type="EMBL" id="MBD2197187.1"/>
    </source>
</evidence>
<evidence type="ECO:0000256" key="1">
    <source>
        <dbReference type="ARBA" id="ARBA00001958"/>
    </source>
</evidence>
<evidence type="ECO:0000256" key="13">
    <source>
        <dbReference type="RuleBase" id="RU000504"/>
    </source>
</evidence>
<keyword evidence="5 13" id="KW-0808">Transferase</keyword>
<sequence>MFKLDKNRQIGHNYSAMELSNAENLLNTLQQLRQMVIQEGDKIFQEWRSQIQRSTFISSSKNLAYYLALRRHDLRPLQAALIPWGLSSLGRIESRVLPNLDAAIATLGAICQADPDSLPHRPSLEEFFAGDRLLKENTDDLFGNKPGNRRVRIMVTLPTVAASNYDLVRNLLQRGCDCVRINCAHDSATEWSAMIANVRIAERERGYPCKVLMDLAGPKPRIGMAIAPNSPKRLYRGDSILLTGNLPTTISSDCFQANCSIPEVLEQLKVGATVWIDDGNIGAQVESITPDGVLLRITYADLKGNKIPHEKGLNFPDTDLQLNPLTDKDLQDLDFVAVHADIIGYSFVQQPADIEHLQWELERRRPNQPPAIVAKIETPQAVRNLPELIVQAAGKQSFGIMIARGDLAIEIGYQRLAEIQEEILWLCEAAHVPVIWATQVLEKLVKKGIPSRAEITDAAMAERAECVMLNKGPFIAEAVTILDDVLTRMEAHQQKKTPQLRALNSW</sequence>
<keyword evidence="8 13" id="KW-0418">Kinase</keyword>
<feature type="domain" description="Pyruvate kinase barrel" evidence="14">
    <location>
        <begin position="149"/>
        <end position="470"/>
    </location>
</feature>
<dbReference type="EC" id="2.7.1.40" evidence="4 13"/>
<dbReference type="InterPro" id="IPR015793">
    <property type="entry name" value="Pyrv_Knase_brl"/>
</dbReference>
<gene>
    <name evidence="15" type="ORF">H6G24_17050</name>
</gene>
<dbReference type="Pfam" id="PF00224">
    <property type="entry name" value="PK"/>
    <property type="match status" value="1"/>
</dbReference>
<dbReference type="InterPro" id="IPR015813">
    <property type="entry name" value="Pyrv/PenolPyrv_kinase-like_dom"/>
</dbReference>
<dbReference type="SUPFAM" id="SSF50800">
    <property type="entry name" value="PK beta-barrel domain-like"/>
    <property type="match status" value="1"/>
</dbReference>
<evidence type="ECO:0000256" key="4">
    <source>
        <dbReference type="ARBA" id="ARBA00012142"/>
    </source>
</evidence>
<comment type="cofactor">
    <cofactor evidence="1">
        <name>K(+)</name>
        <dbReference type="ChEBI" id="CHEBI:29103"/>
    </cofactor>
</comment>
<keyword evidence="11 13" id="KW-0324">Glycolysis</keyword>
<keyword evidence="7" id="KW-0547">Nucleotide-binding</keyword>
<evidence type="ECO:0000259" key="14">
    <source>
        <dbReference type="Pfam" id="PF00224"/>
    </source>
</evidence>
<dbReference type="EMBL" id="JACJQH010000025">
    <property type="protein sequence ID" value="MBD2197187.1"/>
    <property type="molecule type" value="Genomic_DNA"/>
</dbReference>
<dbReference type="Proteomes" id="UP000658514">
    <property type="component" value="Unassembled WGS sequence"/>
</dbReference>
<keyword evidence="6" id="KW-0479">Metal-binding</keyword>
<evidence type="ECO:0000256" key="10">
    <source>
        <dbReference type="ARBA" id="ARBA00022842"/>
    </source>
</evidence>
<protein>
    <recommendedName>
        <fullName evidence="4 13">Pyruvate kinase</fullName>
        <ecNumber evidence="4 13">2.7.1.40</ecNumber>
    </recommendedName>
</protein>
<proteinExistence type="inferred from homology"/>
<evidence type="ECO:0000256" key="8">
    <source>
        <dbReference type="ARBA" id="ARBA00022777"/>
    </source>
</evidence>
<keyword evidence="9" id="KW-0067">ATP-binding</keyword>
<evidence type="ECO:0000256" key="6">
    <source>
        <dbReference type="ARBA" id="ARBA00022723"/>
    </source>
</evidence>
<dbReference type="PRINTS" id="PR01050">
    <property type="entry name" value="PYRUVTKNASE"/>
</dbReference>
<comment type="caution">
    <text evidence="15">The sequence shown here is derived from an EMBL/GenBank/DDBJ whole genome shotgun (WGS) entry which is preliminary data.</text>
</comment>
<dbReference type="RefSeq" id="WP_190543960.1">
    <property type="nucleotide sequence ID" value="NZ_CAWPNO010000057.1"/>
</dbReference>
<dbReference type="InterPro" id="IPR011037">
    <property type="entry name" value="Pyrv_Knase-like_insert_dom_sf"/>
</dbReference>
<dbReference type="Gene3D" id="2.40.33.10">
    <property type="entry name" value="PK beta-barrel domain-like"/>
    <property type="match status" value="1"/>
</dbReference>
<keyword evidence="10 13" id="KW-0460">Magnesium</keyword>
<reference evidence="15 16" key="1">
    <citation type="journal article" date="2020" name="ISME J.">
        <title>Comparative genomics reveals insights into cyanobacterial evolution and habitat adaptation.</title>
        <authorList>
            <person name="Chen M.Y."/>
            <person name="Teng W.K."/>
            <person name="Zhao L."/>
            <person name="Hu C.X."/>
            <person name="Zhou Y.K."/>
            <person name="Han B.P."/>
            <person name="Song L.R."/>
            <person name="Shu W.S."/>
        </authorList>
    </citation>
    <scope>NUCLEOTIDE SEQUENCE [LARGE SCALE GENOMIC DNA]</scope>
    <source>
        <strain evidence="15 16">FACHB-288</strain>
    </source>
</reference>
<evidence type="ECO:0000256" key="7">
    <source>
        <dbReference type="ARBA" id="ARBA00022741"/>
    </source>
</evidence>
<evidence type="ECO:0000313" key="16">
    <source>
        <dbReference type="Proteomes" id="UP000658514"/>
    </source>
</evidence>
<dbReference type="Gene3D" id="3.20.20.60">
    <property type="entry name" value="Phosphoenolpyruvate-binding domains"/>
    <property type="match status" value="1"/>
</dbReference>
<dbReference type="SUPFAM" id="SSF51621">
    <property type="entry name" value="Phosphoenolpyruvate/pyruvate domain"/>
    <property type="match status" value="1"/>
</dbReference>
<evidence type="ECO:0000256" key="2">
    <source>
        <dbReference type="ARBA" id="ARBA00004997"/>
    </source>
</evidence>
<evidence type="ECO:0000256" key="11">
    <source>
        <dbReference type="ARBA" id="ARBA00023152"/>
    </source>
</evidence>
<evidence type="ECO:0000256" key="9">
    <source>
        <dbReference type="ARBA" id="ARBA00022840"/>
    </source>
</evidence>